<sequence>MKNDPIRIYALPEQQSYFYRPELWDTGRHIMTFLSDAHDVHLFPEATLKMNKIPNGLLVRSKKLQTLLMPAILRDPGCGFLIFRLHNLRGEPTQAIAKTLLQFCQHLEMDEAYFSLSHWRDVLCQGVDQYSAGKEPFSNTRFDLDPDALYLELDKDELNRDLRRVSNTIELKTYAPASEKSQEAEELLGFIHTGSEYFPAVLHEEWASFAATFCYMHQLASDEQIAQGLFGIPADDEKGYQYQQALKAVMNYCLFKRYWLFHQLRDFLAERFNIMSTIMSDHCHAGLFEVKENNGDYLLQSRGVQLLSHPHLPYLIAGQKESESYLFNTNATTLAYCGHGTSYAFDAAKNYGQLLGQQDALHCLRQLQHVIANTGIETEKCLPYTYNIRQQKQYLEQFNLKFIRLYPLFNYQGPYLRSVSHVNQSTA</sequence>
<dbReference type="EMBL" id="LNYA01000030">
    <property type="protein sequence ID" value="KTC96073.1"/>
    <property type="molecule type" value="Genomic_DNA"/>
</dbReference>
<dbReference type="AlphaFoldDB" id="A0A0W0TKH4"/>
<proteinExistence type="predicted"/>
<dbReference type="PATRIC" id="fig|448.7.peg.1953"/>
<organism evidence="1 2">
    <name type="scientific">Legionella erythra</name>
    <dbReference type="NCBI Taxonomy" id="448"/>
    <lineage>
        <taxon>Bacteria</taxon>
        <taxon>Pseudomonadati</taxon>
        <taxon>Pseudomonadota</taxon>
        <taxon>Gammaproteobacteria</taxon>
        <taxon>Legionellales</taxon>
        <taxon>Legionellaceae</taxon>
        <taxon>Legionella</taxon>
    </lineage>
</organism>
<comment type="caution">
    <text evidence="1">The sequence shown here is derived from an EMBL/GenBank/DDBJ whole genome shotgun (WGS) entry which is preliminary data.</text>
</comment>
<evidence type="ECO:0000313" key="2">
    <source>
        <dbReference type="Proteomes" id="UP000054773"/>
    </source>
</evidence>
<accession>A0A0W0TKH4</accession>
<name>A0A0W0TKH4_LEGER</name>
<dbReference type="OrthoDB" id="5654119at2"/>
<gene>
    <name evidence="1" type="ORF">Lery_1865</name>
</gene>
<dbReference type="RefSeq" id="WP_058527010.1">
    <property type="nucleotide sequence ID" value="NZ_LNYA01000030.1"/>
</dbReference>
<dbReference type="STRING" id="448.Lery_1865"/>
<dbReference type="GO" id="GO:0006396">
    <property type="term" value="P:RNA processing"/>
    <property type="evidence" value="ECO:0007669"/>
    <property type="project" value="InterPro"/>
</dbReference>
<dbReference type="Proteomes" id="UP000054773">
    <property type="component" value="Unassembled WGS sequence"/>
</dbReference>
<reference evidence="1 2" key="1">
    <citation type="submission" date="2015-11" db="EMBL/GenBank/DDBJ databases">
        <title>Genomic analysis of 38 Legionella species identifies large and diverse effector repertoires.</title>
        <authorList>
            <person name="Burstein D."/>
            <person name="Amaro F."/>
            <person name="Zusman T."/>
            <person name="Lifshitz Z."/>
            <person name="Cohen O."/>
            <person name="Gilbert J.A."/>
            <person name="Pupko T."/>
            <person name="Shuman H.A."/>
            <person name="Segal G."/>
        </authorList>
    </citation>
    <scope>NUCLEOTIDE SEQUENCE [LARGE SCALE GENOMIC DNA]</scope>
    <source>
        <strain evidence="1 2">SE-32A-C8</strain>
    </source>
</reference>
<dbReference type="InterPro" id="IPR036025">
    <property type="entry name" value="RtcB-like_sf"/>
</dbReference>
<evidence type="ECO:0000313" key="1">
    <source>
        <dbReference type="EMBL" id="KTC96073.1"/>
    </source>
</evidence>
<keyword evidence="2" id="KW-1185">Reference proteome</keyword>
<dbReference type="SUPFAM" id="SSF103365">
    <property type="entry name" value="Hypothetical protein PH1602"/>
    <property type="match status" value="1"/>
</dbReference>
<dbReference type="Gene3D" id="3.90.1860.10">
    <property type="entry name" value="tRNA-splicing ligase RtcB"/>
    <property type="match status" value="1"/>
</dbReference>
<protein>
    <submittedName>
        <fullName evidence="1">Uncharacterized protein</fullName>
    </submittedName>
</protein>